<evidence type="ECO:0000256" key="3">
    <source>
        <dbReference type="ARBA" id="ARBA00022960"/>
    </source>
</evidence>
<feature type="active site" description="Proton donor/acceptor" evidence="6">
    <location>
        <position position="324"/>
    </location>
</feature>
<evidence type="ECO:0000256" key="5">
    <source>
        <dbReference type="ARBA" id="ARBA00023316"/>
    </source>
</evidence>
<evidence type="ECO:0000256" key="2">
    <source>
        <dbReference type="ARBA" id="ARBA00022679"/>
    </source>
</evidence>
<feature type="region of interest" description="Disordered" evidence="7">
    <location>
        <begin position="32"/>
        <end position="74"/>
    </location>
</feature>
<keyword evidence="5 6" id="KW-0961">Cell wall biogenesis/degradation</keyword>
<evidence type="ECO:0000313" key="10">
    <source>
        <dbReference type="Proteomes" id="UP001596087"/>
    </source>
</evidence>
<evidence type="ECO:0000313" key="9">
    <source>
        <dbReference type="EMBL" id="MFC5176732.1"/>
    </source>
</evidence>
<dbReference type="InterPro" id="IPR005490">
    <property type="entry name" value="LD_TPept_cat_dom"/>
</dbReference>
<keyword evidence="3 6" id="KW-0133">Cell shape</keyword>
<feature type="compositionally biased region" description="Low complexity" evidence="7">
    <location>
        <begin position="44"/>
        <end position="74"/>
    </location>
</feature>
<keyword evidence="2" id="KW-0808">Transferase</keyword>
<evidence type="ECO:0000259" key="8">
    <source>
        <dbReference type="PROSITE" id="PS52029"/>
    </source>
</evidence>
<dbReference type="Proteomes" id="UP001596087">
    <property type="component" value="Unassembled WGS sequence"/>
</dbReference>
<dbReference type="CDD" id="cd16913">
    <property type="entry name" value="YkuD_like"/>
    <property type="match status" value="1"/>
</dbReference>
<accession>A0ABW0BIE7</accession>
<dbReference type="InterPro" id="IPR038063">
    <property type="entry name" value="Transpep_catalytic_dom"/>
</dbReference>
<dbReference type="Gene3D" id="2.40.440.10">
    <property type="entry name" value="L,D-transpeptidase catalytic domain-like"/>
    <property type="match status" value="1"/>
</dbReference>
<dbReference type="InterPro" id="IPR002477">
    <property type="entry name" value="Peptidoglycan-bd-like"/>
</dbReference>
<comment type="pathway">
    <text evidence="1 6">Cell wall biogenesis; peptidoglycan biosynthesis.</text>
</comment>
<feature type="active site" description="Nucleophile" evidence="6">
    <location>
        <position position="341"/>
    </location>
</feature>
<evidence type="ECO:0000256" key="4">
    <source>
        <dbReference type="ARBA" id="ARBA00022984"/>
    </source>
</evidence>
<reference evidence="10" key="1">
    <citation type="journal article" date="2019" name="Int. J. Syst. Evol. Microbiol.">
        <title>The Global Catalogue of Microorganisms (GCM) 10K type strain sequencing project: providing services to taxonomists for standard genome sequencing and annotation.</title>
        <authorList>
            <consortium name="The Broad Institute Genomics Platform"/>
            <consortium name="The Broad Institute Genome Sequencing Center for Infectious Disease"/>
            <person name="Wu L."/>
            <person name="Ma J."/>
        </authorList>
    </citation>
    <scope>NUCLEOTIDE SEQUENCE [LARGE SCALE GENOMIC DNA]</scope>
    <source>
        <strain evidence="10">DFY41</strain>
    </source>
</reference>
<dbReference type="InterPro" id="IPR036365">
    <property type="entry name" value="PGBD-like_sf"/>
</dbReference>
<keyword evidence="10" id="KW-1185">Reference proteome</keyword>
<gene>
    <name evidence="9" type="ORF">ACFPGP_08605</name>
</gene>
<name>A0ABW0BIE7_9ACTN</name>
<organism evidence="9 10">
    <name type="scientific">Nocardioides taihuensis</name>
    <dbReference type="NCBI Taxonomy" id="1835606"/>
    <lineage>
        <taxon>Bacteria</taxon>
        <taxon>Bacillati</taxon>
        <taxon>Actinomycetota</taxon>
        <taxon>Actinomycetes</taxon>
        <taxon>Propionibacteriales</taxon>
        <taxon>Nocardioidaceae</taxon>
        <taxon>Nocardioides</taxon>
    </lineage>
</organism>
<dbReference type="PROSITE" id="PS52029">
    <property type="entry name" value="LD_TPASE"/>
    <property type="match status" value="1"/>
</dbReference>
<dbReference type="PANTHER" id="PTHR30582:SF33">
    <property type="entry name" value="EXPORTED PROTEIN"/>
    <property type="match status" value="1"/>
</dbReference>
<dbReference type="SUPFAM" id="SSF141523">
    <property type="entry name" value="L,D-transpeptidase catalytic domain-like"/>
    <property type="match status" value="1"/>
</dbReference>
<proteinExistence type="predicted"/>
<evidence type="ECO:0000256" key="7">
    <source>
        <dbReference type="SAM" id="MobiDB-lite"/>
    </source>
</evidence>
<sequence length="368" mass="40293">MRVLRTLLLTVLVVGLLAASAFGAGRVLRDRGERASASDTGAVPVEPTSSGPTSTSTAGDPTPTAPDTTVDPEPTFDTLVRGDRGVRVRELQQRLFQLSWLPETTTGVVDDATVTAVRGFQAKRHLRATGIVDERTWQRLVRMTKEPTHDQLFNVFEPGPAILEHGDRGQDVRDLQARLVEIAWLFGDVSGVYDDETVKAVRGFQAKREIPVTGEVDQRTLDRLHAMTTTPTREAMFNLGPQAGALDARCRTGRVICVDKTSSTLRWVVDGKVQLTIEARFGASTTPTREGLFHVYYKDADHVSRLYGSSMPYAMFFSGGQAVHYSSDFAAVGYAGASHGCVNVRDYDAVAWLFDAVQVGDKVVVYWS</sequence>
<comment type="caution">
    <text evidence="9">The sequence shown here is derived from an EMBL/GenBank/DDBJ whole genome shotgun (WGS) entry which is preliminary data.</text>
</comment>
<keyword evidence="4 6" id="KW-0573">Peptidoglycan synthesis</keyword>
<evidence type="ECO:0000256" key="6">
    <source>
        <dbReference type="PROSITE-ProRule" id="PRU01373"/>
    </source>
</evidence>
<dbReference type="Pfam" id="PF03734">
    <property type="entry name" value="YkuD"/>
    <property type="match status" value="1"/>
</dbReference>
<dbReference type="EMBL" id="JBHSKD010000008">
    <property type="protein sequence ID" value="MFC5176732.1"/>
    <property type="molecule type" value="Genomic_DNA"/>
</dbReference>
<dbReference type="InterPro" id="IPR036366">
    <property type="entry name" value="PGBDSf"/>
</dbReference>
<dbReference type="Gene3D" id="1.10.101.10">
    <property type="entry name" value="PGBD-like superfamily/PGBD"/>
    <property type="match status" value="2"/>
</dbReference>
<dbReference type="Pfam" id="PF01471">
    <property type="entry name" value="PG_binding_1"/>
    <property type="match status" value="2"/>
</dbReference>
<dbReference type="PANTHER" id="PTHR30582">
    <property type="entry name" value="L,D-TRANSPEPTIDASE"/>
    <property type="match status" value="1"/>
</dbReference>
<feature type="domain" description="L,D-TPase catalytic" evidence="8">
    <location>
        <begin position="254"/>
        <end position="366"/>
    </location>
</feature>
<dbReference type="RefSeq" id="WP_378589247.1">
    <property type="nucleotide sequence ID" value="NZ_JBHSKD010000008.1"/>
</dbReference>
<dbReference type="InterPro" id="IPR050979">
    <property type="entry name" value="LD-transpeptidase"/>
</dbReference>
<evidence type="ECO:0000256" key="1">
    <source>
        <dbReference type="ARBA" id="ARBA00004752"/>
    </source>
</evidence>
<protein>
    <submittedName>
        <fullName evidence="9">Peptidoglycan-binding protein</fullName>
    </submittedName>
</protein>
<dbReference type="SUPFAM" id="SSF47090">
    <property type="entry name" value="PGBD-like"/>
    <property type="match status" value="2"/>
</dbReference>